<dbReference type="Proteomes" id="UP000183868">
    <property type="component" value="Chromosome"/>
</dbReference>
<dbReference type="GO" id="GO:0015562">
    <property type="term" value="F:efflux transmembrane transporter activity"/>
    <property type="evidence" value="ECO:0007669"/>
    <property type="project" value="TreeGrafter"/>
</dbReference>
<accession>H1XYB1</accession>
<dbReference type="AlphaFoldDB" id="H1XYB1"/>
<dbReference type="OrthoDB" id="9816569at2"/>
<dbReference type="InterPro" id="IPR058792">
    <property type="entry name" value="Beta-barrel_RND_2"/>
</dbReference>
<dbReference type="RefSeq" id="WP_006930711.1">
    <property type="nucleotide sequence ID" value="NZ_CM001402.1"/>
</dbReference>
<feature type="chain" id="PRO_5009695470" evidence="2">
    <location>
        <begin position="23"/>
        <end position="307"/>
    </location>
</feature>
<dbReference type="STRING" id="880073.Cabys_2523"/>
<evidence type="ECO:0000313" key="8">
    <source>
        <dbReference type="Proteomes" id="UP000183868"/>
    </source>
</evidence>
<dbReference type="InParanoid" id="H1XYB1"/>
<dbReference type="Proteomes" id="UP000004671">
    <property type="component" value="Chromosome"/>
</dbReference>
<evidence type="ECO:0000313" key="5">
    <source>
        <dbReference type="EMBL" id="APF19272.1"/>
    </source>
</evidence>
<reference evidence="6 7" key="1">
    <citation type="submission" date="2011-09" db="EMBL/GenBank/DDBJ databases">
        <title>The permanent draft genome of Caldithrix abyssi DSM 13497.</title>
        <authorList>
            <consortium name="US DOE Joint Genome Institute (JGI-PGF)"/>
            <person name="Lucas S."/>
            <person name="Han J."/>
            <person name="Lapidus A."/>
            <person name="Bruce D."/>
            <person name="Goodwin L."/>
            <person name="Pitluck S."/>
            <person name="Peters L."/>
            <person name="Kyrpides N."/>
            <person name="Mavromatis K."/>
            <person name="Ivanova N."/>
            <person name="Mikhailova N."/>
            <person name="Chertkov O."/>
            <person name="Detter J.C."/>
            <person name="Tapia R."/>
            <person name="Han C."/>
            <person name="Land M."/>
            <person name="Hauser L."/>
            <person name="Markowitz V."/>
            <person name="Cheng J.-F."/>
            <person name="Hugenholtz P."/>
            <person name="Woyke T."/>
            <person name="Wu D."/>
            <person name="Spring S."/>
            <person name="Brambilla E."/>
            <person name="Klenk H.-P."/>
            <person name="Eisen J.A."/>
        </authorList>
    </citation>
    <scope>NUCLEOTIDE SEQUENCE [LARGE SCALE GENOMIC DNA]</scope>
    <source>
        <strain evidence="6 7">DSM 13497</strain>
    </source>
</reference>
<keyword evidence="7" id="KW-1185">Reference proteome</keyword>
<dbReference type="InterPro" id="IPR058637">
    <property type="entry name" value="YknX-like_C"/>
</dbReference>
<dbReference type="Pfam" id="PF25989">
    <property type="entry name" value="YknX_C"/>
    <property type="match status" value="1"/>
</dbReference>
<dbReference type="Gene3D" id="2.40.420.20">
    <property type="match status" value="1"/>
</dbReference>
<sequence length="307" mass="34089" precursor="true">MKNSRLIVLMFFTLLLACSQHNDTLPGGADGKLRIKTATVSRADMADTVRFYGRVSLRYESLLASQFDGRLSGFSLLPGDQVAKEQKIGEIIPPQREALLQVLPQMDARLRPLLLKQIKTIPLTSPLAGSVLKVFRHNGDVLQKGEAIVHIGDLSILDVYGDLPLKALPQARHLKEIQVHFIDFPHPDMALKVAAVAGGVDRQKQTVAIRLTLPNPDGLFRPGMIVRMFFPGERHRNVLTIPRSALLEHEGLYSAFVVKNNIVEERVLKIGIKDDRRIEVLAGLKEGERVATQKAYSLTDGMEVVVE</sequence>
<dbReference type="PROSITE" id="PS51257">
    <property type="entry name" value="PROKAR_LIPOPROTEIN"/>
    <property type="match status" value="1"/>
</dbReference>
<evidence type="ECO:0000259" key="4">
    <source>
        <dbReference type="Pfam" id="PF25989"/>
    </source>
</evidence>
<dbReference type="NCBIfam" id="TIGR01730">
    <property type="entry name" value="RND_mfp"/>
    <property type="match status" value="1"/>
</dbReference>
<dbReference type="EMBL" id="CM001402">
    <property type="protein sequence ID" value="EHO43178.1"/>
    <property type="molecule type" value="Genomic_DNA"/>
</dbReference>
<evidence type="ECO:0000256" key="2">
    <source>
        <dbReference type="SAM" id="SignalP"/>
    </source>
</evidence>
<feature type="signal peptide" evidence="2">
    <location>
        <begin position="1"/>
        <end position="22"/>
    </location>
</feature>
<dbReference type="eggNOG" id="COG0845">
    <property type="taxonomic scope" value="Bacteria"/>
</dbReference>
<keyword evidence="2" id="KW-0732">Signal</keyword>
<evidence type="ECO:0000313" key="6">
    <source>
        <dbReference type="EMBL" id="EHO43178.1"/>
    </source>
</evidence>
<protein>
    <submittedName>
        <fullName evidence="6">Efflux transporter, RND family, MFP subunit</fullName>
    </submittedName>
    <submittedName>
        <fullName evidence="5">RND family efflux transporter, MFP subunit</fullName>
    </submittedName>
</protein>
<dbReference type="InterPro" id="IPR006143">
    <property type="entry name" value="RND_pump_MFP"/>
</dbReference>
<dbReference type="GO" id="GO:1990281">
    <property type="term" value="C:efflux pump complex"/>
    <property type="evidence" value="ECO:0007669"/>
    <property type="project" value="TreeGrafter"/>
</dbReference>
<dbReference type="SUPFAM" id="SSF111369">
    <property type="entry name" value="HlyD-like secretion proteins"/>
    <property type="match status" value="1"/>
</dbReference>
<evidence type="ECO:0000256" key="1">
    <source>
        <dbReference type="ARBA" id="ARBA00009477"/>
    </source>
</evidence>
<feature type="domain" description="YknX-like C-terminal permuted SH3-like" evidence="4">
    <location>
        <begin position="238"/>
        <end position="306"/>
    </location>
</feature>
<dbReference type="EMBL" id="CP018099">
    <property type="protein sequence ID" value="APF19272.1"/>
    <property type="molecule type" value="Genomic_DNA"/>
</dbReference>
<dbReference type="HOGENOM" id="CLU_905131_0_0_0"/>
<dbReference type="Gene3D" id="2.40.30.170">
    <property type="match status" value="1"/>
</dbReference>
<name>H1XYB1_CALAY</name>
<dbReference type="PANTHER" id="PTHR30469">
    <property type="entry name" value="MULTIDRUG RESISTANCE PROTEIN MDTA"/>
    <property type="match status" value="1"/>
</dbReference>
<proteinExistence type="inferred from homology"/>
<comment type="similarity">
    <text evidence="1">Belongs to the membrane fusion protein (MFP) (TC 8.A.1) family.</text>
</comment>
<feature type="domain" description="CusB-like beta-barrel" evidence="3">
    <location>
        <begin position="168"/>
        <end position="230"/>
    </location>
</feature>
<evidence type="ECO:0000313" key="7">
    <source>
        <dbReference type="Proteomes" id="UP000004671"/>
    </source>
</evidence>
<dbReference type="PaxDb" id="880073-Calab_3580"/>
<reference evidence="5 8" key="2">
    <citation type="submission" date="2016-11" db="EMBL/GenBank/DDBJ databases">
        <title>Genomic analysis of Caldithrix abyssi and proposal of a novel bacterial phylum Caldithrichaeota.</title>
        <authorList>
            <person name="Kublanov I."/>
            <person name="Sigalova O."/>
            <person name="Gavrilov S."/>
            <person name="Lebedinsky A."/>
            <person name="Ivanova N."/>
            <person name="Daum C."/>
            <person name="Reddy T."/>
            <person name="Klenk H.P."/>
            <person name="Goker M."/>
            <person name="Reva O."/>
            <person name="Miroshnichenko M."/>
            <person name="Kyprides N."/>
            <person name="Woyke T."/>
            <person name="Gelfand M."/>
        </authorList>
    </citation>
    <scope>NUCLEOTIDE SEQUENCE [LARGE SCALE GENOMIC DNA]</scope>
    <source>
        <strain evidence="5 8">LF13</strain>
    </source>
</reference>
<dbReference type="Pfam" id="PF25954">
    <property type="entry name" value="Beta-barrel_RND_2"/>
    <property type="match status" value="1"/>
</dbReference>
<gene>
    <name evidence="5" type="ORF">Cabys_2523</name>
    <name evidence="6" type="ORF">Calab_3580</name>
</gene>
<dbReference type="KEGG" id="caby:Cabys_2523"/>
<organism evidence="6 7">
    <name type="scientific">Caldithrix abyssi DSM 13497</name>
    <dbReference type="NCBI Taxonomy" id="880073"/>
    <lineage>
        <taxon>Bacteria</taxon>
        <taxon>Pseudomonadati</taxon>
        <taxon>Calditrichota</taxon>
        <taxon>Calditrichia</taxon>
        <taxon>Calditrichales</taxon>
        <taxon>Calditrichaceae</taxon>
        <taxon>Caldithrix</taxon>
    </lineage>
</organism>
<evidence type="ECO:0000259" key="3">
    <source>
        <dbReference type="Pfam" id="PF25954"/>
    </source>
</evidence>